<gene>
    <name evidence="2" type="ORF">BCR39DRAFT_531455</name>
</gene>
<dbReference type="GO" id="GO:0006120">
    <property type="term" value="P:mitochondrial electron transport, NADH to ubiquinone"/>
    <property type="evidence" value="ECO:0007669"/>
    <property type="project" value="TreeGrafter"/>
</dbReference>
<feature type="domain" description="NADH:ubiquinone oxidoreductase intermediate-associated protein 30" evidence="1">
    <location>
        <begin position="53"/>
        <end position="181"/>
    </location>
</feature>
<reference evidence="2 3" key="1">
    <citation type="submission" date="2016-07" db="EMBL/GenBank/DDBJ databases">
        <title>Pervasive Adenine N6-methylation of Active Genes in Fungi.</title>
        <authorList>
            <consortium name="DOE Joint Genome Institute"/>
            <person name="Mondo S.J."/>
            <person name="Dannebaum R.O."/>
            <person name="Kuo R.C."/>
            <person name="Labutti K."/>
            <person name="Haridas S."/>
            <person name="Kuo A."/>
            <person name="Salamov A."/>
            <person name="Ahrendt S.R."/>
            <person name="Lipzen A."/>
            <person name="Sullivan W."/>
            <person name="Andreopoulos W.B."/>
            <person name="Clum A."/>
            <person name="Lindquist E."/>
            <person name="Daum C."/>
            <person name="Ramamoorthy G.K."/>
            <person name="Gryganskyi A."/>
            <person name="Culley D."/>
            <person name="Magnuson J.K."/>
            <person name="James T.Y."/>
            <person name="O'Malley M.A."/>
            <person name="Stajich J.E."/>
            <person name="Spatafora J.W."/>
            <person name="Visel A."/>
            <person name="Grigoriev I.V."/>
        </authorList>
    </citation>
    <scope>NUCLEOTIDE SEQUENCE [LARGE SCALE GENOMIC DNA]</scope>
    <source>
        <strain evidence="2 3">68-887.2</strain>
    </source>
</reference>
<dbReference type="AlphaFoldDB" id="A0A1Y2B494"/>
<name>A0A1Y2B494_9TREE</name>
<keyword evidence="3" id="KW-1185">Reference proteome</keyword>
<dbReference type="InParanoid" id="A0A1Y2B494"/>
<dbReference type="Proteomes" id="UP000193986">
    <property type="component" value="Unassembled WGS sequence"/>
</dbReference>
<protein>
    <submittedName>
        <fullName evidence="2">Complex I intermediate-associated protein 30-domain-containing protein</fullName>
    </submittedName>
</protein>
<evidence type="ECO:0000313" key="3">
    <source>
        <dbReference type="Proteomes" id="UP000193986"/>
    </source>
</evidence>
<organism evidence="2 3">
    <name type="scientific">Naematelia encephala</name>
    <dbReference type="NCBI Taxonomy" id="71784"/>
    <lineage>
        <taxon>Eukaryota</taxon>
        <taxon>Fungi</taxon>
        <taxon>Dikarya</taxon>
        <taxon>Basidiomycota</taxon>
        <taxon>Agaricomycotina</taxon>
        <taxon>Tremellomycetes</taxon>
        <taxon>Tremellales</taxon>
        <taxon>Naemateliaceae</taxon>
        <taxon>Naematelia</taxon>
    </lineage>
</organism>
<dbReference type="GO" id="GO:0051082">
    <property type="term" value="F:unfolded protein binding"/>
    <property type="evidence" value="ECO:0007669"/>
    <property type="project" value="TreeGrafter"/>
</dbReference>
<proteinExistence type="predicted"/>
<dbReference type="STRING" id="71784.A0A1Y2B494"/>
<comment type="caution">
    <text evidence="2">The sequence shown here is derived from an EMBL/GenBank/DDBJ whole genome shotgun (WGS) entry which is preliminary data.</text>
</comment>
<dbReference type="GO" id="GO:0005739">
    <property type="term" value="C:mitochondrion"/>
    <property type="evidence" value="ECO:0007669"/>
    <property type="project" value="TreeGrafter"/>
</dbReference>
<dbReference type="PANTHER" id="PTHR13194:SF18">
    <property type="entry name" value="COMPLEX I INTERMEDIATE-ASSOCIATED PROTEIN 30, MITOCHONDRIAL"/>
    <property type="match status" value="1"/>
</dbReference>
<dbReference type="EMBL" id="MCFC01000024">
    <property type="protein sequence ID" value="ORY29653.1"/>
    <property type="molecule type" value="Genomic_DNA"/>
</dbReference>
<evidence type="ECO:0000313" key="2">
    <source>
        <dbReference type="EMBL" id="ORY29653.1"/>
    </source>
</evidence>
<dbReference type="InterPro" id="IPR013857">
    <property type="entry name" value="NADH-UbQ_OxRdtase-assoc_prot30"/>
</dbReference>
<dbReference type="OrthoDB" id="42561at2759"/>
<dbReference type="Pfam" id="PF08547">
    <property type="entry name" value="CIA30"/>
    <property type="match status" value="1"/>
</dbReference>
<dbReference type="PANTHER" id="PTHR13194">
    <property type="entry name" value="COMPLEX I INTERMEDIATE-ASSOCIATED PROTEIN 30"/>
    <property type="match status" value="1"/>
</dbReference>
<evidence type="ECO:0000259" key="1">
    <source>
        <dbReference type="Pfam" id="PF08547"/>
    </source>
</evidence>
<accession>A0A1Y2B494</accession>
<dbReference type="InterPro" id="IPR039131">
    <property type="entry name" value="NDUFAF1"/>
</dbReference>
<dbReference type="GO" id="GO:0010257">
    <property type="term" value="P:NADH dehydrogenase complex assembly"/>
    <property type="evidence" value="ECO:0007669"/>
    <property type="project" value="TreeGrafter"/>
</dbReference>
<sequence>MAKPPSQFRQMLERSVKSIQRQTAAVVAMEPTSIYPPQHIYSFTSTQPPVEPIYNIATGSDVDIGGASTCHLTPVPIASSSSSSASIEQSHLAFHGTMSLKFPPAMQGRLSGAYAAFRNKARRMLIGEDMWNLQGYTHLRIVVGYRGWDGWRSRWSCNVQTDSLIKTDLWQHRLDIPPSSTSTPSADELDPLSGPSPTFTTLHLPLSSFVLTNAGETAEDQVPIDLEKIRTIGFGLLGAGRGTDGMPLLGRPPEQISRIATEEEERLMVGEEGLKYLASGSVDAMIDSRRGRKPEVSREVPIAASKYHRVSSHRQSTAAPIGEKDEVEIRTSVEVRPDSEGYYELCLKSVEAVKWDPANDELEDLD</sequence>